<evidence type="ECO:0000256" key="6">
    <source>
        <dbReference type="SAM" id="Phobius"/>
    </source>
</evidence>
<sequence length="581" mass="63640">MNHITSPISPAVGIQNLEQSTHYFFPPMTSSGAATPATVALNSTTDVRQSSIVEGDDQSVAAPVVEEDVLDIEHLPVQDDPRKWSSMRKKFVLGVICSGSMIAGFGANIQNPAIEDMERDLPATSGQISLSISLFIALQGVTPLLWSSISEVKGRRFVYLISLLIFTAGSIVVATSKTIGLVIGMRCLQALGSSAVMTIGAASLADIFDPQERGTKMGIYYISPLLGPSLGPVFGGVLTTGFNWRGPFWFLAILAGSSFLCFLFFFKDTYRKERSYAYQNILKRHLKEQAQRLKNEEKQRAKEAETLEKPTDTKETREDGNVKTDVDLEKQETSNPNAGALTPEALPTITLSLRDVNPVHPLWLVLRRRNNLLMLFSSGILFSYCFIVVYTTSRTLGSAYDYDALTIGFILLSFGLGSMAGSILGGRFSDRELARLRRKNGGKSYPEMRLRSTVYSIWLFPMSVIGLAWVCQQRVHVSAICVMLFVSGFFAISAYASELAYIVDANVGRSSSAVALNSSFRGMAAFIGTEIAVPVQDKLGDGWMYTIFALILLLSGLLVLLVIKKGEEWRVQGEVSEDGSK</sequence>
<dbReference type="Pfam" id="PF07690">
    <property type="entry name" value="MFS_1"/>
    <property type="match status" value="1"/>
</dbReference>
<feature type="transmembrane region" description="Helical" evidence="6">
    <location>
        <begin position="158"/>
        <end position="176"/>
    </location>
</feature>
<proteinExistence type="predicted"/>
<feature type="transmembrane region" description="Helical" evidence="6">
    <location>
        <begin position="372"/>
        <end position="392"/>
    </location>
</feature>
<dbReference type="InterPro" id="IPR011701">
    <property type="entry name" value="MFS"/>
</dbReference>
<evidence type="ECO:0000256" key="5">
    <source>
        <dbReference type="SAM" id="MobiDB-lite"/>
    </source>
</evidence>
<dbReference type="PROSITE" id="PS50850">
    <property type="entry name" value="MFS"/>
    <property type="match status" value="1"/>
</dbReference>
<keyword evidence="3 6" id="KW-1133">Transmembrane helix</keyword>
<dbReference type="Gene3D" id="1.20.1250.20">
    <property type="entry name" value="MFS general substrate transporter like domains"/>
    <property type="match status" value="1"/>
</dbReference>
<dbReference type="Proteomes" id="UP001175211">
    <property type="component" value="Unassembled WGS sequence"/>
</dbReference>
<dbReference type="RefSeq" id="XP_060335911.1">
    <property type="nucleotide sequence ID" value="XM_060465591.1"/>
</dbReference>
<organism evidence="8 9">
    <name type="scientific">Armillaria tabescens</name>
    <name type="common">Ringless honey mushroom</name>
    <name type="synonym">Agaricus tabescens</name>
    <dbReference type="NCBI Taxonomy" id="1929756"/>
    <lineage>
        <taxon>Eukaryota</taxon>
        <taxon>Fungi</taxon>
        <taxon>Dikarya</taxon>
        <taxon>Basidiomycota</taxon>
        <taxon>Agaricomycotina</taxon>
        <taxon>Agaricomycetes</taxon>
        <taxon>Agaricomycetidae</taxon>
        <taxon>Agaricales</taxon>
        <taxon>Marasmiineae</taxon>
        <taxon>Physalacriaceae</taxon>
        <taxon>Desarmillaria</taxon>
    </lineage>
</organism>
<protein>
    <submittedName>
        <fullName evidence="8">MFS general substrate transporter</fullName>
    </submittedName>
</protein>
<feature type="transmembrane region" description="Helical" evidence="6">
    <location>
        <begin position="91"/>
        <end position="108"/>
    </location>
</feature>
<dbReference type="InterPro" id="IPR036259">
    <property type="entry name" value="MFS_trans_sf"/>
</dbReference>
<accession>A0AA39U0V2</accession>
<dbReference type="GeneID" id="85349139"/>
<keyword evidence="9" id="KW-1185">Reference proteome</keyword>
<dbReference type="EMBL" id="JAUEPS010000006">
    <property type="protein sequence ID" value="KAK0464790.1"/>
    <property type="molecule type" value="Genomic_DNA"/>
</dbReference>
<feature type="transmembrane region" description="Helical" evidence="6">
    <location>
        <begin position="450"/>
        <end position="470"/>
    </location>
</feature>
<dbReference type="GO" id="GO:0005886">
    <property type="term" value="C:plasma membrane"/>
    <property type="evidence" value="ECO:0007669"/>
    <property type="project" value="TreeGrafter"/>
</dbReference>
<keyword evidence="2 6" id="KW-0812">Transmembrane</keyword>
<evidence type="ECO:0000256" key="3">
    <source>
        <dbReference type="ARBA" id="ARBA00022989"/>
    </source>
</evidence>
<evidence type="ECO:0000256" key="4">
    <source>
        <dbReference type="ARBA" id="ARBA00023136"/>
    </source>
</evidence>
<evidence type="ECO:0000313" key="8">
    <source>
        <dbReference type="EMBL" id="KAK0464790.1"/>
    </source>
</evidence>
<reference evidence="8" key="1">
    <citation type="submission" date="2023-06" db="EMBL/GenBank/DDBJ databases">
        <authorList>
            <consortium name="Lawrence Berkeley National Laboratory"/>
            <person name="Ahrendt S."/>
            <person name="Sahu N."/>
            <person name="Indic B."/>
            <person name="Wong-Bajracharya J."/>
            <person name="Merenyi Z."/>
            <person name="Ke H.-M."/>
            <person name="Monk M."/>
            <person name="Kocsube S."/>
            <person name="Drula E."/>
            <person name="Lipzen A."/>
            <person name="Balint B."/>
            <person name="Henrissat B."/>
            <person name="Andreopoulos B."/>
            <person name="Martin F.M."/>
            <person name="Harder C.B."/>
            <person name="Rigling D."/>
            <person name="Ford K.L."/>
            <person name="Foster G.D."/>
            <person name="Pangilinan J."/>
            <person name="Papanicolaou A."/>
            <person name="Barry K."/>
            <person name="LaButti K."/>
            <person name="Viragh M."/>
            <person name="Koriabine M."/>
            <person name="Yan M."/>
            <person name="Riley R."/>
            <person name="Champramary S."/>
            <person name="Plett K.L."/>
            <person name="Tsai I.J."/>
            <person name="Slot J."/>
            <person name="Sipos G."/>
            <person name="Plett J."/>
            <person name="Nagy L.G."/>
            <person name="Grigoriev I.V."/>
        </authorList>
    </citation>
    <scope>NUCLEOTIDE SEQUENCE</scope>
    <source>
        <strain evidence="8">CCBAS 213</strain>
    </source>
</reference>
<feature type="domain" description="Major facilitator superfamily (MFS) profile" evidence="7">
    <location>
        <begin position="92"/>
        <end position="567"/>
    </location>
</feature>
<feature type="transmembrane region" description="Helical" evidence="6">
    <location>
        <begin position="514"/>
        <end position="536"/>
    </location>
</feature>
<evidence type="ECO:0000259" key="7">
    <source>
        <dbReference type="PROSITE" id="PS50850"/>
    </source>
</evidence>
<comment type="subcellular location">
    <subcellularLocation>
        <location evidence="1">Membrane</location>
        <topology evidence="1">Multi-pass membrane protein</topology>
    </subcellularLocation>
</comment>
<dbReference type="SUPFAM" id="SSF103473">
    <property type="entry name" value="MFS general substrate transporter"/>
    <property type="match status" value="1"/>
</dbReference>
<feature type="transmembrane region" description="Helical" evidence="6">
    <location>
        <begin position="542"/>
        <end position="563"/>
    </location>
</feature>
<feature type="region of interest" description="Disordered" evidence="5">
    <location>
        <begin position="292"/>
        <end position="341"/>
    </location>
</feature>
<evidence type="ECO:0000256" key="2">
    <source>
        <dbReference type="ARBA" id="ARBA00022692"/>
    </source>
</evidence>
<feature type="transmembrane region" description="Helical" evidence="6">
    <location>
        <begin position="128"/>
        <end position="146"/>
    </location>
</feature>
<name>A0AA39U0V2_ARMTA</name>
<feature type="transmembrane region" description="Helical" evidence="6">
    <location>
        <begin position="476"/>
        <end position="502"/>
    </location>
</feature>
<feature type="transmembrane region" description="Helical" evidence="6">
    <location>
        <begin position="188"/>
        <end position="208"/>
    </location>
</feature>
<dbReference type="Gene3D" id="1.20.1720.10">
    <property type="entry name" value="Multidrug resistance protein D"/>
    <property type="match status" value="1"/>
</dbReference>
<feature type="compositionally biased region" description="Basic and acidic residues" evidence="5">
    <location>
        <begin position="292"/>
        <end position="332"/>
    </location>
</feature>
<dbReference type="InterPro" id="IPR020846">
    <property type="entry name" value="MFS_dom"/>
</dbReference>
<dbReference type="PANTHER" id="PTHR23502:SF5">
    <property type="entry name" value="QUINIDINE RESISTANCE PROTEIN 3"/>
    <property type="match status" value="1"/>
</dbReference>
<feature type="transmembrane region" description="Helical" evidence="6">
    <location>
        <begin position="248"/>
        <end position="266"/>
    </location>
</feature>
<feature type="transmembrane region" description="Helical" evidence="6">
    <location>
        <begin position="404"/>
        <end position="429"/>
    </location>
</feature>
<feature type="transmembrane region" description="Helical" evidence="6">
    <location>
        <begin position="220"/>
        <end position="242"/>
    </location>
</feature>
<dbReference type="PANTHER" id="PTHR23502">
    <property type="entry name" value="MAJOR FACILITATOR SUPERFAMILY"/>
    <property type="match status" value="1"/>
</dbReference>
<evidence type="ECO:0000256" key="1">
    <source>
        <dbReference type="ARBA" id="ARBA00004141"/>
    </source>
</evidence>
<evidence type="ECO:0000313" key="9">
    <source>
        <dbReference type="Proteomes" id="UP001175211"/>
    </source>
</evidence>
<dbReference type="GO" id="GO:0022857">
    <property type="term" value="F:transmembrane transporter activity"/>
    <property type="evidence" value="ECO:0007669"/>
    <property type="project" value="InterPro"/>
</dbReference>
<dbReference type="AlphaFoldDB" id="A0AA39U0V2"/>
<gene>
    <name evidence="8" type="ORF">EV420DRAFT_1063766</name>
</gene>
<keyword evidence="4 6" id="KW-0472">Membrane</keyword>
<comment type="caution">
    <text evidence="8">The sequence shown here is derived from an EMBL/GenBank/DDBJ whole genome shotgun (WGS) entry which is preliminary data.</text>
</comment>